<protein>
    <submittedName>
        <fullName evidence="1">Uncharacterized protein</fullName>
    </submittedName>
</protein>
<organism evidence="1 2">
    <name type="scientific">Legionella dresdenensis</name>
    <dbReference type="NCBI Taxonomy" id="450200"/>
    <lineage>
        <taxon>Bacteria</taxon>
        <taxon>Pseudomonadati</taxon>
        <taxon>Pseudomonadota</taxon>
        <taxon>Gammaproteobacteria</taxon>
        <taxon>Legionellales</taxon>
        <taxon>Legionellaceae</taxon>
        <taxon>Legionella</taxon>
    </lineage>
</organism>
<dbReference type="Proteomes" id="UP001595758">
    <property type="component" value="Unassembled WGS sequence"/>
</dbReference>
<sequence>MNNLKNETSEMMEKGVDEIKKSGGDWLDYIQKHPLQTMFFGLVAFFAAKGIAK</sequence>
<proteinExistence type="predicted"/>
<keyword evidence="2" id="KW-1185">Reference proteome</keyword>
<dbReference type="RefSeq" id="WP_382341815.1">
    <property type="nucleotide sequence ID" value="NZ_JBHSAB010000005.1"/>
</dbReference>
<name>A0ABV8CEF6_9GAMM</name>
<evidence type="ECO:0000313" key="2">
    <source>
        <dbReference type="Proteomes" id="UP001595758"/>
    </source>
</evidence>
<accession>A0ABV8CEF6</accession>
<evidence type="ECO:0000313" key="1">
    <source>
        <dbReference type="EMBL" id="MFC3908487.1"/>
    </source>
</evidence>
<dbReference type="EMBL" id="JBHSAB010000005">
    <property type="protein sequence ID" value="MFC3908487.1"/>
    <property type="molecule type" value="Genomic_DNA"/>
</dbReference>
<gene>
    <name evidence="1" type="ORF">ACFORL_05290</name>
</gene>
<reference evidence="2" key="1">
    <citation type="journal article" date="2019" name="Int. J. Syst. Evol. Microbiol.">
        <title>The Global Catalogue of Microorganisms (GCM) 10K type strain sequencing project: providing services to taxonomists for standard genome sequencing and annotation.</title>
        <authorList>
            <consortium name="The Broad Institute Genomics Platform"/>
            <consortium name="The Broad Institute Genome Sequencing Center for Infectious Disease"/>
            <person name="Wu L."/>
            <person name="Ma J."/>
        </authorList>
    </citation>
    <scope>NUCLEOTIDE SEQUENCE [LARGE SCALE GENOMIC DNA]</scope>
    <source>
        <strain evidence="2">CCUG 59858</strain>
    </source>
</reference>
<comment type="caution">
    <text evidence="1">The sequence shown here is derived from an EMBL/GenBank/DDBJ whole genome shotgun (WGS) entry which is preliminary data.</text>
</comment>